<dbReference type="Proteomes" id="UP001418637">
    <property type="component" value="Unassembled WGS sequence"/>
</dbReference>
<dbReference type="InterPro" id="IPR029044">
    <property type="entry name" value="Nucleotide-diphossugar_trans"/>
</dbReference>
<protein>
    <submittedName>
        <fullName evidence="2">Glycosyltransferase</fullName>
        <ecNumber evidence="2">2.4.-.-</ecNumber>
    </submittedName>
</protein>
<gene>
    <name evidence="2" type="ORF">WJT86_00300</name>
</gene>
<dbReference type="PANTHER" id="PTHR43685:SF2">
    <property type="entry name" value="GLYCOSYLTRANSFERASE 2-LIKE DOMAIN-CONTAINING PROTEIN"/>
    <property type="match status" value="1"/>
</dbReference>
<keyword evidence="2" id="KW-0808">Transferase</keyword>
<dbReference type="GO" id="GO:0016757">
    <property type="term" value="F:glycosyltransferase activity"/>
    <property type="evidence" value="ECO:0007669"/>
    <property type="project" value="UniProtKB-KW"/>
</dbReference>
<name>A0ABV0BIX9_9HYPH</name>
<keyword evidence="3" id="KW-1185">Reference proteome</keyword>
<feature type="domain" description="Glycosyltransferase 2-like" evidence="1">
    <location>
        <begin position="8"/>
        <end position="143"/>
    </location>
</feature>
<proteinExistence type="predicted"/>
<dbReference type="Pfam" id="PF00535">
    <property type="entry name" value="Glycos_transf_2"/>
    <property type="match status" value="1"/>
</dbReference>
<dbReference type="PANTHER" id="PTHR43685">
    <property type="entry name" value="GLYCOSYLTRANSFERASE"/>
    <property type="match status" value="1"/>
</dbReference>
<dbReference type="SUPFAM" id="SSF53448">
    <property type="entry name" value="Nucleotide-diphospho-sugar transferases"/>
    <property type="match status" value="1"/>
</dbReference>
<dbReference type="Gene3D" id="3.90.550.10">
    <property type="entry name" value="Spore Coat Polysaccharide Biosynthesis Protein SpsA, Chain A"/>
    <property type="match status" value="1"/>
</dbReference>
<evidence type="ECO:0000313" key="2">
    <source>
        <dbReference type="EMBL" id="MEN3929495.1"/>
    </source>
</evidence>
<dbReference type="EC" id="2.4.-.-" evidence="2"/>
<dbReference type="InterPro" id="IPR001173">
    <property type="entry name" value="Glyco_trans_2-like"/>
</dbReference>
<reference evidence="2 3" key="1">
    <citation type="submission" date="2024-04" db="EMBL/GenBank/DDBJ databases">
        <title>A novel species isolated from cricket.</title>
        <authorList>
            <person name="Wang H.-C."/>
        </authorList>
    </citation>
    <scope>NUCLEOTIDE SEQUENCE [LARGE SCALE GENOMIC DNA]</scope>
    <source>
        <strain evidence="2 3">WL0021</strain>
    </source>
</reference>
<dbReference type="RefSeq" id="WP_346335495.1">
    <property type="nucleotide sequence ID" value="NZ_JBBYXI010000001.1"/>
</dbReference>
<dbReference type="EMBL" id="JBBYXI010000001">
    <property type="protein sequence ID" value="MEN3929495.1"/>
    <property type="molecule type" value="Genomic_DNA"/>
</dbReference>
<evidence type="ECO:0000313" key="3">
    <source>
        <dbReference type="Proteomes" id="UP001418637"/>
    </source>
</evidence>
<dbReference type="InterPro" id="IPR050834">
    <property type="entry name" value="Glycosyltransf_2"/>
</dbReference>
<organism evidence="2 3">
    <name type="scientific">Hohaiivirga grylli</name>
    <dbReference type="NCBI Taxonomy" id="3133970"/>
    <lineage>
        <taxon>Bacteria</taxon>
        <taxon>Pseudomonadati</taxon>
        <taxon>Pseudomonadota</taxon>
        <taxon>Alphaproteobacteria</taxon>
        <taxon>Hyphomicrobiales</taxon>
        <taxon>Methylobacteriaceae</taxon>
        <taxon>Hohaiivirga</taxon>
    </lineage>
</organism>
<keyword evidence="2" id="KW-0328">Glycosyltransferase</keyword>
<comment type="caution">
    <text evidence="2">The sequence shown here is derived from an EMBL/GenBank/DDBJ whole genome shotgun (WGS) entry which is preliminary data.</text>
</comment>
<evidence type="ECO:0000259" key="1">
    <source>
        <dbReference type="Pfam" id="PF00535"/>
    </source>
</evidence>
<sequence>MIKRPKVSVIMPTYNHASFVREAIDSVLAQENVDFEFLIEDDGSQDNTVSVVEAVKDPRIIFFSNKQNSGACTVTNSLISRAEGEYIALINSDDKWLPNKLMAQVRLLDEQPNLGAVFGRASFIDVQSNVIPNEDLPFGSIFEQPNRSSALWLRHFFQYGNCLCHPTIMIRKECYHKLGAYNNRFRQLPDFEMWVRLLKHYDIHIIDEVLIQFRIMPGENASSQTEANHSRTLNEHFLIANQFFNEINKKLFIEGFSDWLIIKEVPTEYHFEIEKVLLLFVDNQWLQAPYQMVGLLKLYQLLNDTKYQSILAADYGINDLWFQSKMSEQRTLMPCPPPHVPQVKVEPIFEERFRQKLHNIFKRKLL</sequence>
<accession>A0ABV0BIX9</accession>